<evidence type="ECO:0000313" key="1">
    <source>
        <dbReference type="EMBL" id="PUZ51902.1"/>
    </source>
</evidence>
<protein>
    <submittedName>
        <fullName evidence="1">Uncharacterized protein</fullName>
    </submittedName>
</protein>
<evidence type="ECO:0000313" key="2">
    <source>
        <dbReference type="Proteomes" id="UP000244336"/>
    </source>
</evidence>
<dbReference type="OrthoDB" id="682975at2759"/>
<proteinExistence type="predicted"/>
<accession>A0A2T7D8L2</accession>
<dbReference type="Gramene" id="PUZ51902">
    <property type="protein sequence ID" value="PUZ51902"/>
    <property type="gene ID" value="GQ55_6G228400"/>
</dbReference>
<gene>
    <name evidence="1" type="ORF">GQ55_6G228400</name>
</gene>
<sequence length="93" mass="10489">MFFFRNEEETPRHLFFGCVVAIQILCSISEVVGLKCGDDFISIGKLWLSDKKYAAVNIISSAALWGLWKFSMLSEWELERCSGCVASYIKPSA</sequence>
<reference evidence="1 2" key="1">
    <citation type="submission" date="2018-04" db="EMBL/GenBank/DDBJ databases">
        <title>WGS assembly of Panicum hallii var. hallii HAL2.</title>
        <authorList>
            <person name="Lovell J."/>
            <person name="Jenkins J."/>
            <person name="Lowry D."/>
            <person name="Mamidi S."/>
            <person name="Sreedasyam A."/>
            <person name="Weng X."/>
            <person name="Barry K."/>
            <person name="Bonette J."/>
            <person name="Campitelli B."/>
            <person name="Daum C."/>
            <person name="Gordon S."/>
            <person name="Gould B."/>
            <person name="Lipzen A."/>
            <person name="MacQueen A."/>
            <person name="Palacio-Mejia J."/>
            <person name="Plott C."/>
            <person name="Shakirov E."/>
            <person name="Shu S."/>
            <person name="Yoshinaga Y."/>
            <person name="Zane M."/>
            <person name="Rokhsar D."/>
            <person name="Grimwood J."/>
            <person name="Schmutz J."/>
            <person name="Juenger T."/>
        </authorList>
    </citation>
    <scope>NUCLEOTIDE SEQUENCE [LARGE SCALE GENOMIC DNA]</scope>
    <source>
        <strain evidence="2">cv. HAL2</strain>
    </source>
</reference>
<dbReference type="Proteomes" id="UP000244336">
    <property type="component" value="Chromosome 6"/>
</dbReference>
<organism evidence="1 2">
    <name type="scientific">Panicum hallii var. hallii</name>
    <dbReference type="NCBI Taxonomy" id="1504633"/>
    <lineage>
        <taxon>Eukaryota</taxon>
        <taxon>Viridiplantae</taxon>
        <taxon>Streptophyta</taxon>
        <taxon>Embryophyta</taxon>
        <taxon>Tracheophyta</taxon>
        <taxon>Spermatophyta</taxon>
        <taxon>Magnoliopsida</taxon>
        <taxon>Liliopsida</taxon>
        <taxon>Poales</taxon>
        <taxon>Poaceae</taxon>
        <taxon>PACMAD clade</taxon>
        <taxon>Panicoideae</taxon>
        <taxon>Panicodae</taxon>
        <taxon>Paniceae</taxon>
        <taxon>Panicinae</taxon>
        <taxon>Panicum</taxon>
        <taxon>Panicum sect. Panicum</taxon>
    </lineage>
</organism>
<dbReference type="EMBL" id="CM009754">
    <property type="protein sequence ID" value="PUZ51902.1"/>
    <property type="molecule type" value="Genomic_DNA"/>
</dbReference>
<name>A0A2T7D8L2_9POAL</name>
<dbReference type="AlphaFoldDB" id="A0A2T7D8L2"/>
<keyword evidence="2" id="KW-1185">Reference proteome</keyword>